<dbReference type="Proteomes" id="UP001232750">
    <property type="component" value="Unassembled WGS sequence"/>
</dbReference>
<dbReference type="RefSeq" id="WP_283831824.1">
    <property type="nucleotide sequence ID" value="NZ_JASJEU010000013.1"/>
</dbReference>
<keyword evidence="2" id="KW-1185">Reference proteome</keyword>
<accession>A0ABT7DLR1</accession>
<gene>
    <name evidence="1" type="ORF">QNJ86_06655</name>
</gene>
<dbReference type="EMBL" id="JASJEU010000013">
    <property type="protein sequence ID" value="MDJ1650474.1"/>
    <property type="molecule type" value="Genomic_DNA"/>
</dbReference>
<evidence type="ECO:0008006" key="3">
    <source>
        <dbReference type="Google" id="ProtNLM"/>
    </source>
</evidence>
<comment type="caution">
    <text evidence="1">The sequence shown here is derived from an EMBL/GenBank/DDBJ whole genome shotgun (WGS) entry which is preliminary data.</text>
</comment>
<name>A0ABT7DLR1_9ACTN</name>
<reference evidence="1 2" key="1">
    <citation type="submission" date="2023-05" db="EMBL/GenBank/DDBJ databases">
        <title>Gordonibacter KGMB12511T sp. nov., isolated from faeces of healthy Korean.</title>
        <authorList>
            <person name="Kim H.S."/>
            <person name="Kim J.-S."/>
            <person name="Suh M.K."/>
            <person name="Eom M.K."/>
            <person name="Do H.E."/>
            <person name="Lee J.-S."/>
        </authorList>
    </citation>
    <scope>NUCLEOTIDE SEQUENCE [LARGE SCALE GENOMIC DNA]</scope>
    <source>
        <strain evidence="1 2">KGMB12511</strain>
    </source>
</reference>
<proteinExistence type="predicted"/>
<organism evidence="1 2">
    <name type="scientific">Gordonibacter faecis</name>
    <dbReference type="NCBI Taxonomy" id="3047475"/>
    <lineage>
        <taxon>Bacteria</taxon>
        <taxon>Bacillati</taxon>
        <taxon>Actinomycetota</taxon>
        <taxon>Coriobacteriia</taxon>
        <taxon>Eggerthellales</taxon>
        <taxon>Eggerthellaceae</taxon>
        <taxon>Gordonibacter</taxon>
    </lineage>
</organism>
<evidence type="ECO:0000313" key="2">
    <source>
        <dbReference type="Proteomes" id="UP001232750"/>
    </source>
</evidence>
<dbReference type="Gene3D" id="1.10.1220.10">
    <property type="entry name" value="Met repressor-like"/>
    <property type="match status" value="1"/>
</dbReference>
<evidence type="ECO:0000313" key="1">
    <source>
        <dbReference type="EMBL" id="MDJ1650474.1"/>
    </source>
</evidence>
<sequence>MEAVLQKEVRTMSSRTSRVDAIVTARVPTEIKEQGNAILKRIGSSPTELINAAYRYVLDYEELPTVAPPLEEMADRHRNLSPEKKAQIKAFIDRTTLKAPSSWNGKSFDELREEAMRERYPEYFD</sequence>
<protein>
    <recommendedName>
        <fullName evidence="3">RelB/DinJ family addiction module antitoxin</fullName>
    </recommendedName>
</protein>
<dbReference type="InterPro" id="IPR013321">
    <property type="entry name" value="Arc_rbn_hlx_hlx"/>
</dbReference>